<dbReference type="Gene3D" id="2.80.10.50">
    <property type="match status" value="1"/>
</dbReference>
<organism evidence="1 2">
    <name type="scientific">Oikopleura dioica</name>
    <name type="common">Tunicate</name>
    <dbReference type="NCBI Taxonomy" id="34765"/>
    <lineage>
        <taxon>Eukaryota</taxon>
        <taxon>Metazoa</taxon>
        <taxon>Chordata</taxon>
        <taxon>Tunicata</taxon>
        <taxon>Appendicularia</taxon>
        <taxon>Copelata</taxon>
        <taxon>Oikopleuridae</taxon>
        <taxon>Oikopleura</taxon>
    </lineage>
</organism>
<dbReference type="PANTHER" id="PTHR24274">
    <property type="entry name" value="CILIA- AND FLAGELLA-ASSOCIATED PROTEIN 161"/>
    <property type="match status" value="1"/>
</dbReference>
<evidence type="ECO:0000313" key="2">
    <source>
        <dbReference type="Proteomes" id="UP001158576"/>
    </source>
</evidence>
<dbReference type="PANTHER" id="PTHR24274:SF1">
    <property type="entry name" value="CILIA- AND FLAGELLA-ASSOCIATED PROTEIN 161"/>
    <property type="match status" value="1"/>
</dbReference>
<dbReference type="Proteomes" id="UP001158576">
    <property type="component" value="Chromosome PAR"/>
</dbReference>
<name>A0ABN7RVI0_OIKDI</name>
<sequence length="266" mass="29732">MSGLASGAPEPGCRTYNPQVRVGNWNEDICLEEDLLNDFLERKANGQLLIQTRAKLADVYQAPVALSESKDGHIHFGDTVMIMNTGAAPNQEKVLSVYAEDKEYGTLSASDKLTPVARNTFVIRPQDESLNGKPLRYGQRFRIESVISPKHCLNSEHIRIVASSRSSASQIVFLSTEQSSKNLWVIESFDPSLRLEHEDTPVPHGTSLIIKHCLTGQALCAAEKIVRTPFGVEKEVNAATIKQWHRNQKHEKWNNHWLLIAGKPQN</sequence>
<dbReference type="Pfam" id="PF24569">
    <property type="entry name" value="CFAP161"/>
    <property type="match status" value="2"/>
</dbReference>
<dbReference type="SUPFAM" id="SSF82109">
    <property type="entry name" value="MIR domain"/>
    <property type="match status" value="1"/>
</dbReference>
<reference evidence="1 2" key="1">
    <citation type="submission" date="2021-04" db="EMBL/GenBank/DDBJ databases">
        <authorList>
            <person name="Bliznina A."/>
        </authorList>
    </citation>
    <scope>NUCLEOTIDE SEQUENCE [LARGE SCALE GENOMIC DNA]</scope>
</reference>
<evidence type="ECO:0000313" key="1">
    <source>
        <dbReference type="EMBL" id="CAG5083432.1"/>
    </source>
</evidence>
<accession>A0ABN7RVI0</accession>
<proteinExistence type="predicted"/>
<protein>
    <submittedName>
        <fullName evidence="1">Oidioi.mRNA.OKI2018_I69.PAR.g10378.t1.cds</fullName>
    </submittedName>
</protein>
<dbReference type="InterPro" id="IPR036300">
    <property type="entry name" value="MIR_dom_sf"/>
</dbReference>
<dbReference type="InterPro" id="IPR055325">
    <property type="entry name" value="CF161"/>
</dbReference>
<dbReference type="EMBL" id="OU015568">
    <property type="protein sequence ID" value="CAG5083432.1"/>
    <property type="molecule type" value="Genomic_DNA"/>
</dbReference>
<gene>
    <name evidence="1" type="ORF">OKIOD_LOCUS1936</name>
</gene>
<keyword evidence="2" id="KW-1185">Reference proteome</keyword>